<organism evidence="1 2">
    <name type="scientific">Luteolibacter pohnpeiensis</name>
    <dbReference type="NCBI Taxonomy" id="454153"/>
    <lineage>
        <taxon>Bacteria</taxon>
        <taxon>Pseudomonadati</taxon>
        <taxon>Verrucomicrobiota</taxon>
        <taxon>Verrucomicrobiia</taxon>
        <taxon>Verrucomicrobiales</taxon>
        <taxon>Verrucomicrobiaceae</taxon>
        <taxon>Luteolibacter</taxon>
    </lineage>
</organism>
<accession>A0A934S984</accession>
<evidence type="ECO:0008006" key="3">
    <source>
        <dbReference type="Google" id="ProtNLM"/>
    </source>
</evidence>
<dbReference type="AlphaFoldDB" id="A0A934S984"/>
<keyword evidence="2" id="KW-1185">Reference proteome</keyword>
<dbReference type="EMBL" id="JAENIJ010000052">
    <property type="protein sequence ID" value="MBK1884477.1"/>
    <property type="molecule type" value="Genomic_DNA"/>
</dbReference>
<evidence type="ECO:0000313" key="2">
    <source>
        <dbReference type="Proteomes" id="UP000603141"/>
    </source>
</evidence>
<comment type="caution">
    <text evidence="1">The sequence shown here is derived from an EMBL/GenBank/DDBJ whole genome shotgun (WGS) entry which is preliminary data.</text>
</comment>
<name>A0A934S984_9BACT</name>
<dbReference type="Proteomes" id="UP000603141">
    <property type="component" value="Unassembled WGS sequence"/>
</dbReference>
<sequence>MGALLWEVFLTDSKTADLTISLGNPTTLNGNTRIPVFLRNLGKKSAENIQIEVLAEPDQKSELTIDFIARGSKAEATAVFHGTIPRNAMSAQITGYQND</sequence>
<proteinExistence type="predicted"/>
<reference evidence="1" key="1">
    <citation type="submission" date="2021-01" db="EMBL/GenBank/DDBJ databases">
        <title>Modified the classification status of verrucomicrobia.</title>
        <authorList>
            <person name="Feng X."/>
        </authorList>
    </citation>
    <scope>NUCLEOTIDE SEQUENCE</scope>
    <source>
        <strain evidence="1">KCTC 22041</strain>
    </source>
</reference>
<gene>
    <name evidence="1" type="ORF">JIN85_18825</name>
</gene>
<protein>
    <recommendedName>
        <fullName evidence="3">CARDB domain-containing protein</fullName>
    </recommendedName>
</protein>
<evidence type="ECO:0000313" key="1">
    <source>
        <dbReference type="EMBL" id="MBK1884477.1"/>
    </source>
</evidence>